<gene>
    <name evidence="4" type="ORF">YM304_14500</name>
</gene>
<dbReference type="Pfam" id="PF03808">
    <property type="entry name" value="Glyco_tran_WecG"/>
    <property type="match status" value="1"/>
</dbReference>
<keyword evidence="1 4" id="KW-0328">Glycosyltransferase</keyword>
<evidence type="ECO:0000259" key="3">
    <source>
        <dbReference type="Pfam" id="PF13466"/>
    </source>
</evidence>
<dbReference type="EC" id="2.4.-.-" evidence="4"/>
<evidence type="ECO:0000313" key="4">
    <source>
        <dbReference type="EMBL" id="BAN01764.1"/>
    </source>
</evidence>
<proteinExistence type="predicted"/>
<dbReference type="InterPro" id="IPR004629">
    <property type="entry name" value="WecG_TagA_CpsF"/>
</dbReference>
<accession>A0A6C7E0F4</accession>
<organism evidence="4 5">
    <name type="scientific">Ilumatobacter coccineus (strain NBRC 103263 / KCTC 29153 / YM16-304)</name>
    <dbReference type="NCBI Taxonomy" id="1313172"/>
    <lineage>
        <taxon>Bacteria</taxon>
        <taxon>Bacillati</taxon>
        <taxon>Actinomycetota</taxon>
        <taxon>Acidimicrobiia</taxon>
        <taxon>Acidimicrobiales</taxon>
        <taxon>Ilumatobacteraceae</taxon>
        <taxon>Ilumatobacter</taxon>
    </lineage>
</organism>
<keyword evidence="2 4" id="KW-0808">Transferase</keyword>
<dbReference type="PANTHER" id="PTHR34136">
    <property type="match status" value="1"/>
</dbReference>
<dbReference type="PANTHER" id="PTHR34136:SF1">
    <property type="entry name" value="UDP-N-ACETYL-D-MANNOSAMINURONIC ACID TRANSFERASE"/>
    <property type="match status" value="1"/>
</dbReference>
<dbReference type="AlphaFoldDB" id="A0A6C7E0F4"/>
<name>A0A6C7E0F4_ILUCY</name>
<dbReference type="InterPro" id="IPR058548">
    <property type="entry name" value="MlaB-like_STAS"/>
</dbReference>
<dbReference type="Pfam" id="PF13466">
    <property type="entry name" value="STAS_2"/>
    <property type="match status" value="1"/>
</dbReference>
<dbReference type="CDD" id="cd06533">
    <property type="entry name" value="Glyco_transf_WecG_TagA"/>
    <property type="match status" value="1"/>
</dbReference>
<reference evidence="4 5" key="1">
    <citation type="journal article" date="2013" name="Int. J. Syst. Evol. Microbiol.">
        <title>Ilumatobacter nonamiense sp. nov. and Ilumatobacter coccineum sp. nov., isolated from seashore sand.</title>
        <authorList>
            <person name="Matsumoto A."/>
            <person name="Kasai H."/>
            <person name="Matsuo Y."/>
            <person name="Shizuri Y."/>
            <person name="Ichikawa N."/>
            <person name="Fujita N."/>
            <person name="Omura S."/>
            <person name="Takahashi Y."/>
        </authorList>
    </citation>
    <scope>NUCLEOTIDE SEQUENCE [LARGE SCALE GENOMIC DNA]</scope>
    <source>
        <strain evidence="5">NBRC 103263 / KCTC 29153 / YM16-304</strain>
    </source>
</reference>
<evidence type="ECO:0000256" key="2">
    <source>
        <dbReference type="ARBA" id="ARBA00022679"/>
    </source>
</evidence>
<dbReference type="Proteomes" id="UP000011863">
    <property type="component" value="Chromosome"/>
</dbReference>
<evidence type="ECO:0000313" key="5">
    <source>
        <dbReference type="Proteomes" id="UP000011863"/>
    </source>
</evidence>
<keyword evidence="5" id="KW-1185">Reference proteome</keyword>
<evidence type="ECO:0000256" key="1">
    <source>
        <dbReference type="ARBA" id="ARBA00022676"/>
    </source>
</evidence>
<dbReference type="GO" id="GO:0016758">
    <property type="term" value="F:hexosyltransferase activity"/>
    <property type="evidence" value="ECO:0007669"/>
    <property type="project" value="TreeGrafter"/>
</dbReference>
<feature type="domain" description="MlaB-like STAS" evidence="3">
    <location>
        <begin position="270"/>
        <end position="339"/>
    </location>
</feature>
<dbReference type="KEGG" id="aym:YM304_14500"/>
<dbReference type="EMBL" id="AP012057">
    <property type="protein sequence ID" value="BAN01764.1"/>
    <property type="molecule type" value="Genomic_DNA"/>
</dbReference>
<sequence length="356" mass="38581">MLKPPALLFGVPIDDLTMATTLDLVAELVERGRADDRVHQIATVNVDFVVNALFQNDLGDVLRRSDTNLADGMPIVWAAAAAGMPVAERVAGSDLVPLLAERGEREGWRIHCFGSSPDVSARAIDLLRSRHPGLDITAESGPQMSDVRDIDDSVLDDIAARNADILCVALGNPKQERFIAAHRARLGNPVMIGIGGSLDMLVGHRRRAPEWMCRAGLEWAYRAGQEPGRLGRRYARDARVFGPRAARHIRIARRTHGGSGLSFTVGEAVAVTGAPTVRRAAEWQLAAEAIAQSRPLEIDLAGLAELDIRAVAQLAGLVRVARRAQQPHALVNVGRALAQYAMATQSEEWICEMTEN</sequence>
<dbReference type="NCBIfam" id="TIGR00696">
    <property type="entry name" value="wecG_tagA_cpsF"/>
    <property type="match status" value="1"/>
</dbReference>
<protein>
    <submittedName>
        <fullName evidence="4">Glycosyltransferase</fullName>
        <ecNumber evidence="4">2.4.-.-</ecNumber>
    </submittedName>
</protein>